<feature type="domain" description="Nudix hydrolase" evidence="11">
    <location>
        <begin position="34"/>
        <end position="168"/>
    </location>
</feature>
<feature type="active site" evidence="10">
    <location>
        <position position="71"/>
    </location>
</feature>
<name>A0ABR6U9L1_9ACTN</name>
<dbReference type="NCBIfam" id="NF002995">
    <property type="entry name" value="PRK03759.1"/>
    <property type="match status" value="1"/>
</dbReference>
<dbReference type="EC" id="5.3.3.2" evidence="3 10"/>
<keyword evidence="6 10" id="KW-0460">Magnesium</keyword>
<feature type="active site" evidence="10">
    <location>
        <position position="120"/>
    </location>
</feature>
<dbReference type="InterPro" id="IPR015797">
    <property type="entry name" value="NUDIX_hydrolase-like_dom_sf"/>
</dbReference>
<feature type="binding site" evidence="10">
    <location>
        <position position="29"/>
    </location>
    <ligand>
        <name>Mn(2+)</name>
        <dbReference type="ChEBI" id="CHEBI:29035"/>
    </ligand>
</feature>
<proteinExistence type="inferred from homology"/>
<keyword evidence="5 10" id="KW-0479">Metal-binding</keyword>
<evidence type="ECO:0000256" key="10">
    <source>
        <dbReference type="HAMAP-Rule" id="MF_00202"/>
    </source>
</evidence>
<evidence type="ECO:0000313" key="13">
    <source>
        <dbReference type="Proteomes" id="UP000604001"/>
    </source>
</evidence>
<keyword evidence="9 10" id="KW-0413">Isomerase</keyword>
<evidence type="ECO:0000256" key="7">
    <source>
        <dbReference type="ARBA" id="ARBA00023211"/>
    </source>
</evidence>
<dbReference type="InterPro" id="IPR000086">
    <property type="entry name" value="NUDIX_hydrolase_dom"/>
</dbReference>
<feature type="binding site" evidence="10">
    <location>
        <position position="36"/>
    </location>
    <ligand>
        <name>Mn(2+)</name>
        <dbReference type="ChEBI" id="CHEBI:29035"/>
    </ligand>
</feature>
<comment type="cofactor">
    <cofactor evidence="10">
        <name>Mg(2+)</name>
        <dbReference type="ChEBI" id="CHEBI:18420"/>
    </cofactor>
    <text evidence="10">Binds 1 Mg(2+) ion per subunit. The magnesium ion binds only when substrate is bound.</text>
</comment>
<dbReference type="GO" id="GO:0004452">
    <property type="term" value="F:isopentenyl-diphosphate delta-isomerase activity"/>
    <property type="evidence" value="ECO:0007669"/>
    <property type="project" value="UniProtKB-EC"/>
</dbReference>
<feature type="binding site" evidence="10">
    <location>
        <position position="73"/>
    </location>
    <ligand>
        <name>Mn(2+)</name>
        <dbReference type="ChEBI" id="CHEBI:29035"/>
    </ligand>
</feature>
<keyword evidence="13" id="KW-1185">Reference proteome</keyword>
<protein>
    <recommendedName>
        <fullName evidence="3 10">Isopentenyl-diphosphate Delta-isomerase</fullName>
        <shortName evidence="10">IPP isomerase</shortName>
        <ecNumber evidence="3 10">5.3.3.2</ecNumber>
    </recommendedName>
    <alternativeName>
        <fullName evidence="10">IPP:DMAPP isomerase</fullName>
    </alternativeName>
    <alternativeName>
        <fullName evidence="10">Isopentenyl pyrophosphate isomerase</fullName>
    </alternativeName>
</protein>
<dbReference type="CDD" id="cd02885">
    <property type="entry name" value="NUDIX_IPP_Isomerase"/>
    <property type="match status" value="1"/>
</dbReference>
<reference evidence="12 13" key="1">
    <citation type="submission" date="2020-08" db="EMBL/GenBank/DDBJ databases">
        <title>novel species in genus Nocardioides.</title>
        <authorList>
            <person name="Zhang G."/>
        </authorList>
    </citation>
    <scope>NUCLEOTIDE SEQUENCE [LARGE SCALE GENOMIC DNA]</scope>
    <source>
        <strain evidence="12 13">SC8A-24</strain>
    </source>
</reference>
<keyword evidence="4 10" id="KW-0963">Cytoplasm</keyword>
<dbReference type="NCBIfam" id="TIGR02150">
    <property type="entry name" value="IPP_isom_1"/>
    <property type="match status" value="1"/>
</dbReference>
<dbReference type="InterPro" id="IPR056375">
    <property type="entry name" value="Idi_bact"/>
</dbReference>
<dbReference type="HAMAP" id="MF_00202">
    <property type="entry name" value="Idi"/>
    <property type="match status" value="1"/>
</dbReference>
<evidence type="ECO:0000313" key="12">
    <source>
        <dbReference type="EMBL" id="MBC2960491.1"/>
    </source>
</evidence>
<comment type="subcellular location">
    <subcellularLocation>
        <location evidence="10">Cytoplasm</location>
    </subcellularLocation>
</comment>
<accession>A0ABR6U9L1</accession>
<dbReference type="SUPFAM" id="SSF55811">
    <property type="entry name" value="Nudix"/>
    <property type="match status" value="1"/>
</dbReference>
<evidence type="ECO:0000256" key="4">
    <source>
        <dbReference type="ARBA" id="ARBA00022490"/>
    </source>
</evidence>
<comment type="catalytic activity">
    <reaction evidence="10">
        <text>isopentenyl diphosphate = dimethylallyl diphosphate</text>
        <dbReference type="Rhea" id="RHEA:23284"/>
        <dbReference type="ChEBI" id="CHEBI:57623"/>
        <dbReference type="ChEBI" id="CHEBI:128769"/>
        <dbReference type="EC" id="5.3.3.2"/>
    </reaction>
</comment>
<dbReference type="PIRSF" id="PIRSF018427">
    <property type="entry name" value="Isopntndiph_ism"/>
    <property type="match status" value="1"/>
</dbReference>
<evidence type="ECO:0000256" key="8">
    <source>
        <dbReference type="ARBA" id="ARBA00023229"/>
    </source>
</evidence>
<feature type="binding site" evidence="10">
    <location>
        <position position="120"/>
    </location>
    <ligand>
        <name>Mn(2+)</name>
        <dbReference type="ChEBI" id="CHEBI:29035"/>
    </ligand>
</feature>
<evidence type="ECO:0000256" key="9">
    <source>
        <dbReference type="ARBA" id="ARBA00023235"/>
    </source>
</evidence>
<evidence type="ECO:0000256" key="1">
    <source>
        <dbReference type="ARBA" id="ARBA00004826"/>
    </source>
</evidence>
<gene>
    <name evidence="10 12" type="primary">idi</name>
    <name evidence="12" type="ORF">H7344_09305</name>
</gene>
<organism evidence="12 13">
    <name type="scientific">Nocardioides deserti</name>
    <dbReference type="NCBI Taxonomy" id="1588644"/>
    <lineage>
        <taxon>Bacteria</taxon>
        <taxon>Bacillati</taxon>
        <taxon>Actinomycetota</taxon>
        <taxon>Actinomycetes</taxon>
        <taxon>Propionibacteriales</taxon>
        <taxon>Nocardioidaceae</taxon>
        <taxon>Nocardioides</taxon>
    </lineage>
</organism>
<evidence type="ECO:0000256" key="2">
    <source>
        <dbReference type="ARBA" id="ARBA00007579"/>
    </source>
</evidence>
<evidence type="ECO:0000259" key="11">
    <source>
        <dbReference type="PROSITE" id="PS51462"/>
    </source>
</evidence>
<dbReference type="Gene3D" id="3.90.79.10">
    <property type="entry name" value="Nucleoside Triphosphate Pyrophosphohydrolase"/>
    <property type="match status" value="1"/>
</dbReference>
<evidence type="ECO:0000256" key="5">
    <source>
        <dbReference type="ARBA" id="ARBA00022723"/>
    </source>
</evidence>
<comment type="function">
    <text evidence="10">Catalyzes the 1,3-allylic rearrangement of the homoallylic substrate isopentenyl (IPP) to its highly electrophilic allylic isomer, dimethylallyl diphosphate (DMAPP).</text>
</comment>
<comment type="pathway">
    <text evidence="1 10">Isoprenoid biosynthesis; dimethylallyl diphosphate biosynthesis; dimethylallyl diphosphate from isopentenyl diphosphate: step 1/1.</text>
</comment>
<dbReference type="PANTHER" id="PTHR10885">
    <property type="entry name" value="ISOPENTENYL-DIPHOSPHATE DELTA-ISOMERASE"/>
    <property type="match status" value="1"/>
</dbReference>
<dbReference type="Pfam" id="PF00293">
    <property type="entry name" value="NUDIX"/>
    <property type="match status" value="1"/>
</dbReference>
<comment type="similarity">
    <text evidence="2 10">Belongs to the IPP isomerase type 1 family.</text>
</comment>
<keyword evidence="7 10" id="KW-0464">Manganese</keyword>
<dbReference type="PANTHER" id="PTHR10885:SF0">
    <property type="entry name" value="ISOPENTENYL-DIPHOSPHATE DELTA-ISOMERASE"/>
    <property type="match status" value="1"/>
</dbReference>
<dbReference type="PROSITE" id="PS51462">
    <property type="entry name" value="NUDIX"/>
    <property type="match status" value="1"/>
</dbReference>
<sequence>MTVSATPDLVVLLDDDGRPCGTAPRATVHTTDTPLHLAFSCYVLDAEDRLLLTRRAVSKRTWPGVWTNSFCGHPRPGEDPVDAVHRYAAHELGFEVTDVTCVLPEFRYRAVDPNGVVENELCPVYAARTTGLPQHNPDEVEESHWLDLGELRAALAAAPWALSPWLREQAAELEAAGWFATTAGATR</sequence>
<evidence type="ECO:0000256" key="3">
    <source>
        <dbReference type="ARBA" id="ARBA00012057"/>
    </source>
</evidence>
<dbReference type="EMBL" id="JACMYC010000004">
    <property type="protein sequence ID" value="MBC2960491.1"/>
    <property type="molecule type" value="Genomic_DNA"/>
</dbReference>
<keyword evidence="8 10" id="KW-0414">Isoprene biosynthesis</keyword>
<feature type="binding site" evidence="10">
    <location>
        <position position="118"/>
    </location>
    <ligand>
        <name>Mn(2+)</name>
        <dbReference type="ChEBI" id="CHEBI:29035"/>
    </ligand>
</feature>
<dbReference type="InterPro" id="IPR011876">
    <property type="entry name" value="IsopentenylPP_isomerase_typ1"/>
</dbReference>
<evidence type="ECO:0000256" key="6">
    <source>
        <dbReference type="ARBA" id="ARBA00022842"/>
    </source>
</evidence>
<dbReference type="Proteomes" id="UP000604001">
    <property type="component" value="Unassembled WGS sequence"/>
</dbReference>
<feature type="binding site" evidence="10">
    <location>
        <position position="91"/>
    </location>
    <ligand>
        <name>Mg(2+)</name>
        <dbReference type="ChEBI" id="CHEBI:18420"/>
    </ligand>
</feature>
<comment type="caution">
    <text evidence="12">The sequence shown here is derived from an EMBL/GenBank/DDBJ whole genome shotgun (WGS) entry which is preliminary data.</text>
</comment>
<comment type="cofactor">
    <cofactor evidence="10">
        <name>Mn(2+)</name>
        <dbReference type="ChEBI" id="CHEBI:29035"/>
    </cofactor>
    <text evidence="10">Binds 1 Mn(2+) ion per subunit.</text>
</comment>